<evidence type="ECO:0000313" key="7">
    <source>
        <dbReference type="Proteomes" id="UP000242450"/>
    </source>
</evidence>
<keyword evidence="7" id="KW-1185">Reference proteome</keyword>
<organism evidence="6 7">
    <name type="scientific">Cervus elaphus hippelaphus</name>
    <name type="common">European red deer</name>
    <dbReference type="NCBI Taxonomy" id="46360"/>
    <lineage>
        <taxon>Eukaryota</taxon>
        <taxon>Metazoa</taxon>
        <taxon>Chordata</taxon>
        <taxon>Craniata</taxon>
        <taxon>Vertebrata</taxon>
        <taxon>Euteleostomi</taxon>
        <taxon>Mammalia</taxon>
        <taxon>Eutheria</taxon>
        <taxon>Laurasiatheria</taxon>
        <taxon>Artiodactyla</taxon>
        <taxon>Ruminantia</taxon>
        <taxon>Pecora</taxon>
        <taxon>Cervidae</taxon>
        <taxon>Cervinae</taxon>
        <taxon>Cervus</taxon>
    </lineage>
</organism>
<dbReference type="PANTHER" id="PTHR48068">
    <property type="entry name" value="TAF9 RNA POLYMERASE II, TATA BOX-BINDING PROTEIN (TBP)-ASSOCIATED FACTOR"/>
    <property type="match status" value="1"/>
</dbReference>
<keyword evidence="4" id="KW-0539">Nucleus</keyword>
<dbReference type="InterPro" id="IPR051431">
    <property type="entry name" value="TFIID_subunit_9"/>
</dbReference>
<dbReference type="GO" id="GO:0005669">
    <property type="term" value="C:transcription factor TFIID complex"/>
    <property type="evidence" value="ECO:0007669"/>
    <property type="project" value="TreeGrafter"/>
</dbReference>
<evidence type="ECO:0000256" key="4">
    <source>
        <dbReference type="ARBA" id="ARBA00023242"/>
    </source>
</evidence>
<gene>
    <name evidence="6" type="ORF">Celaphus_00014284</name>
</gene>
<dbReference type="GO" id="GO:0003713">
    <property type="term" value="F:transcription coactivator activity"/>
    <property type="evidence" value="ECO:0007669"/>
    <property type="project" value="TreeGrafter"/>
</dbReference>
<evidence type="ECO:0000256" key="3">
    <source>
        <dbReference type="ARBA" id="ARBA00023163"/>
    </source>
</evidence>
<proteinExistence type="predicted"/>
<evidence type="ECO:0000256" key="5">
    <source>
        <dbReference type="SAM" id="MobiDB-lite"/>
    </source>
</evidence>
<evidence type="ECO:0000256" key="2">
    <source>
        <dbReference type="ARBA" id="ARBA00023015"/>
    </source>
</evidence>
<dbReference type="InterPro" id="IPR003162">
    <property type="entry name" value="TFIID-31"/>
</dbReference>
<dbReference type="GO" id="GO:0033276">
    <property type="term" value="C:transcription factor TFTC complex"/>
    <property type="evidence" value="ECO:0007669"/>
    <property type="project" value="TreeGrafter"/>
</dbReference>
<dbReference type="GO" id="GO:0000124">
    <property type="term" value="C:SAGA complex"/>
    <property type="evidence" value="ECO:0007669"/>
    <property type="project" value="TreeGrafter"/>
</dbReference>
<sequence>MESLQLGLHINSHDGLGFGSSRLFEEPCSGLSAAIKFKSVISIYLQAMSFIYKQKVKLYKLHDLMTHTEAAGRQSPVEFPPTPLLMFGEDRWRFHRHQIRCIPGVWNPQTADSSRVIWGSDIRLQRKWLHSIVHSLFLFILPLTFYGILHVSNPSKLVSEPWLQGVRRVDGLSVPGVPDANTDEPEAPSEETRHGGHSALIFEPHESLQQAAHTLSQLCLMAWAVLGRSEIFLLDIAGQRNQTPLPLIKPYSGPRLPPDIYCLTAPNYRPKSLPKKASTSAGRMIVPQLSVGSVTSRPSTPTLSTPTPQAMSISTKVGASVSLTGQRFTVQMPTSLSPAVKASIPATSAVQNVLINWSLIGSKNITTNMVSSQNTANKASNALKRKCEDDDDNDYDNLYKRISLIMTILTIRARRDHAHAQLSLRVAPPSPRP</sequence>
<feature type="region of interest" description="Disordered" evidence="5">
    <location>
        <begin position="174"/>
        <end position="195"/>
    </location>
</feature>
<dbReference type="Proteomes" id="UP000242450">
    <property type="component" value="Chromosome 7"/>
</dbReference>
<accession>A0A212D4S0</accession>
<comment type="subcellular location">
    <subcellularLocation>
        <location evidence="1">Nucleus</location>
    </subcellularLocation>
</comment>
<dbReference type="AlphaFoldDB" id="A0A212D4S0"/>
<dbReference type="OrthoDB" id="341924at2759"/>
<evidence type="ECO:0000256" key="1">
    <source>
        <dbReference type="ARBA" id="ARBA00004123"/>
    </source>
</evidence>
<keyword evidence="3" id="KW-0804">Transcription</keyword>
<comment type="caution">
    <text evidence="6">The sequence shown here is derived from an EMBL/GenBank/DDBJ whole genome shotgun (WGS) entry which is preliminary data.</text>
</comment>
<name>A0A212D4S0_CEREH</name>
<dbReference type="GO" id="GO:0051123">
    <property type="term" value="P:RNA polymerase II preinitiation complex assembly"/>
    <property type="evidence" value="ECO:0007669"/>
    <property type="project" value="TreeGrafter"/>
</dbReference>
<dbReference type="PANTHER" id="PTHR48068:SF3">
    <property type="entry name" value="TRANSCRIPTION INITIATION FACTOR TFIID SUBUNIT 9"/>
    <property type="match status" value="1"/>
</dbReference>
<evidence type="ECO:0000313" key="6">
    <source>
        <dbReference type="EMBL" id="OWK13229.1"/>
    </source>
</evidence>
<dbReference type="EMBL" id="MKHE01000007">
    <property type="protein sequence ID" value="OWK13229.1"/>
    <property type="molecule type" value="Genomic_DNA"/>
</dbReference>
<protein>
    <submittedName>
        <fullName evidence="6">Uncharacterized protein</fullName>
    </submittedName>
</protein>
<dbReference type="Pfam" id="PF02291">
    <property type="entry name" value="TFIID-31kDa"/>
    <property type="match status" value="1"/>
</dbReference>
<dbReference type="GO" id="GO:0016251">
    <property type="term" value="F:RNA polymerase II general transcription initiation factor activity"/>
    <property type="evidence" value="ECO:0007669"/>
    <property type="project" value="TreeGrafter"/>
</dbReference>
<reference evidence="6 7" key="1">
    <citation type="journal article" date="2018" name="Mol. Genet. Genomics">
        <title>The red deer Cervus elaphus genome CerEla1.0: sequencing, annotating, genes, and chromosomes.</title>
        <authorList>
            <person name="Bana N.A."/>
            <person name="Nyiri A."/>
            <person name="Nagy J."/>
            <person name="Frank K."/>
            <person name="Nagy T."/>
            <person name="Steger V."/>
            <person name="Schiller M."/>
            <person name="Lakatos P."/>
            <person name="Sugar L."/>
            <person name="Horn P."/>
            <person name="Barta E."/>
            <person name="Orosz L."/>
        </authorList>
    </citation>
    <scope>NUCLEOTIDE SEQUENCE [LARGE SCALE GENOMIC DNA]</scope>
    <source>
        <strain evidence="6">Hungarian</strain>
    </source>
</reference>
<keyword evidence="2" id="KW-0805">Transcription regulation</keyword>